<organism evidence="1 2">
    <name type="scientific">Rhodopirellula sallentina SM41</name>
    <dbReference type="NCBI Taxonomy" id="1263870"/>
    <lineage>
        <taxon>Bacteria</taxon>
        <taxon>Pseudomonadati</taxon>
        <taxon>Planctomycetota</taxon>
        <taxon>Planctomycetia</taxon>
        <taxon>Pirellulales</taxon>
        <taxon>Pirellulaceae</taxon>
        <taxon>Rhodopirellula</taxon>
    </lineage>
</organism>
<protein>
    <submittedName>
        <fullName evidence="1">Uncharacterized protein</fullName>
    </submittedName>
</protein>
<comment type="caution">
    <text evidence="1">The sequence shown here is derived from an EMBL/GenBank/DDBJ whole genome shotgun (WGS) entry which is preliminary data.</text>
</comment>
<dbReference type="AlphaFoldDB" id="M5TS37"/>
<dbReference type="Proteomes" id="UP000011885">
    <property type="component" value="Unassembled WGS sequence"/>
</dbReference>
<evidence type="ECO:0000313" key="2">
    <source>
        <dbReference type="Proteomes" id="UP000011885"/>
    </source>
</evidence>
<sequence>MRPGSGLQRHRDRVFATKAANVLGVLSILKGNPEARDWLFAIGTMRKPAVV</sequence>
<proteinExistence type="predicted"/>
<name>M5TS37_9BACT</name>
<reference evidence="1 2" key="1">
    <citation type="journal article" date="2013" name="Mar. Genomics">
        <title>Expression of sulfatases in Rhodopirellula baltica and the diversity of sulfatases in the genus Rhodopirellula.</title>
        <authorList>
            <person name="Wegner C.E."/>
            <person name="Richter-Heitmann T."/>
            <person name="Klindworth A."/>
            <person name="Klockow C."/>
            <person name="Richter M."/>
            <person name="Achstetter T."/>
            <person name="Glockner F.O."/>
            <person name="Harder J."/>
        </authorList>
    </citation>
    <scope>NUCLEOTIDE SEQUENCE [LARGE SCALE GENOMIC DNA]</scope>
    <source>
        <strain evidence="1 2">SM41</strain>
    </source>
</reference>
<evidence type="ECO:0000313" key="1">
    <source>
        <dbReference type="EMBL" id="EMI52002.1"/>
    </source>
</evidence>
<accession>M5TS37</accession>
<dbReference type="PATRIC" id="fig|1263870.3.peg.6966"/>
<dbReference type="EMBL" id="ANOH01000458">
    <property type="protein sequence ID" value="EMI52002.1"/>
    <property type="molecule type" value="Genomic_DNA"/>
</dbReference>
<gene>
    <name evidence="1" type="ORF">RSSM_06567</name>
</gene>
<keyword evidence="2" id="KW-1185">Reference proteome</keyword>